<evidence type="ECO:0000256" key="4">
    <source>
        <dbReference type="ARBA" id="ARBA00022833"/>
    </source>
</evidence>
<organism evidence="8 9">
    <name type="scientific">Anabas testudineus</name>
    <name type="common">Climbing perch</name>
    <name type="synonym">Anthias testudineus</name>
    <dbReference type="NCBI Taxonomy" id="64144"/>
    <lineage>
        <taxon>Eukaryota</taxon>
        <taxon>Metazoa</taxon>
        <taxon>Chordata</taxon>
        <taxon>Craniata</taxon>
        <taxon>Vertebrata</taxon>
        <taxon>Euteleostomi</taxon>
        <taxon>Actinopterygii</taxon>
        <taxon>Neopterygii</taxon>
        <taxon>Teleostei</taxon>
        <taxon>Neoteleostei</taxon>
        <taxon>Acanthomorphata</taxon>
        <taxon>Anabantaria</taxon>
        <taxon>Anabantiformes</taxon>
        <taxon>Anabantoidei</taxon>
        <taxon>Anabantidae</taxon>
        <taxon>Anabas</taxon>
    </lineage>
</organism>
<accession>A0A7N6FKA5</accession>
<dbReference type="GO" id="GO:0008270">
    <property type="term" value="F:zinc ion binding"/>
    <property type="evidence" value="ECO:0007669"/>
    <property type="project" value="UniProtKB-KW"/>
</dbReference>
<reference evidence="8" key="2">
    <citation type="submission" date="2025-08" db="UniProtKB">
        <authorList>
            <consortium name="Ensembl"/>
        </authorList>
    </citation>
    <scope>IDENTIFICATION</scope>
</reference>
<sequence length="496" mass="56599">MAPTPRGRFEQRPNAQRRGGRRNNPRQPPRRDQIRQRTAGGQEILTNKRQLLKMVVSNLLPLEITQDPNFLDFIHTLKPTFQIPANMCTLLNDVHKKQEEELRNILAAADDIVLTCELWSSRPEDFYLTVSCHFVDGYGNLKSYMLKTASMLGDNSAANIQNQLSAVMEAWGIKEKVHSVVRAGMPQLKGVKAKWLHMPCFADTLNVIFKNLMSNNELSKVLKKCHNIVRFFKYNSEAEQKLRNIQNRLGLVKDKLILHSGDQWLAWLHMLKSLNGQYSAMVMVINEKGKTDLILNEKDKEKLNNVISALEHLKKATSMMKGNGFETIAVMLPLLKTLMDSLEKEKTNNDVAQMLLSQCREDFGDINKNRLATNTFLDPRYKNQLGQQSRKQAIYEITKELNAAKVLSAAKVKDLLDKYMAYEPNAEDSNPLSWWRNTGKKNFGELSKFALKKLGVVSTAVPLERAFSSAGDRFSNLRNSIEPENLNVILFLHSNW</sequence>
<evidence type="ECO:0000313" key="9">
    <source>
        <dbReference type="Proteomes" id="UP000265040"/>
    </source>
</evidence>
<dbReference type="GeneTree" id="ENSGT00940000161131"/>
<dbReference type="Ensembl" id="ENSATET00000061973.2">
    <property type="protein sequence ID" value="ENSATEP00000067717.2"/>
    <property type="gene ID" value="ENSATEG00000028965.2"/>
</dbReference>
<evidence type="ECO:0000256" key="1">
    <source>
        <dbReference type="ARBA" id="ARBA00004123"/>
    </source>
</evidence>
<keyword evidence="3" id="KW-0863">Zinc-finger</keyword>
<dbReference type="Proteomes" id="UP000265040">
    <property type="component" value="Chromosome 4"/>
</dbReference>
<feature type="region of interest" description="Disordered" evidence="6">
    <location>
        <begin position="1"/>
        <end position="42"/>
    </location>
</feature>
<evidence type="ECO:0000256" key="2">
    <source>
        <dbReference type="ARBA" id="ARBA00022723"/>
    </source>
</evidence>
<keyword evidence="2" id="KW-0479">Metal-binding</keyword>
<dbReference type="SUPFAM" id="SSF53098">
    <property type="entry name" value="Ribonuclease H-like"/>
    <property type="match status" value="1"/>
</dbReference>
<dbReference type="GO" id="GO:0005634">
    <property type="term" value="C:nucleus"/>
    <property type="evidence" value="ECO:0007669"/>
    <property type="project" value="UniProtKB-SubCell"/>
</dbReference>
<dbReference type="InterPro" id="IPR052035">
    <property type="entry name" value="ZnF_BED_domain_contain"/>
</dbReference>
<name>A0A7N6FKA5_ANATE</name>
<dbReference type="InterPro" id="IPR008906">
    <property type="entry name" value="HATC_C_dom"/>
</dbReference>
<reference evidence="8" key="1">
    <citation type="submission" date="2021-04" db="EMBL/GenBank/DDBJ databases">
        <authorList>
            <consortium name="Wellcome Sanger Institute Data Sharing"/>
        </authorList>
    </citation>
    <scope>NUCLEOTIDE SEQUENCE [LARGE SCALE GENOMIC DNA]</scope>
</reference>
<keyword evidence="4" id="KW-0862">Zinc</keyword>
<feature type="domain" description="HAT C-terminal dimerisation" evidence="7">
    <location>
        <begin position="416"/>
        <end position="495"/>
    </location>
</feature>
<evidence type="ECO:0000256" key="3">
    <source>
        <dbReference type="ARBA" id="ARBA00022771"/>
    </source>
</evidence>
<dbReference type="Pfam" id="PF05699">
    <property type="entry name" value="Dimer_Tnp_hAT"/>
    <property type="match status" value="1"/>
</dbReference>
<dbReference type="InParanoid" id="A0A7N6FKA5"/>
<keyword evidence="5" id="KW-0539">Nucleus</keyword>
<evidence type="ECO:0000256" key="6">
    <source>
        <dbReference type="SAM" id="MobiDB-lite"/>
    </source>
</evidence>
<dbReference type="AlphaFoldDB" id="A0A7N6FKA5"/>
<dbReference type="PANTHER" id="PTHR46481:SF10">
    <property type="entry name" value="ZINC FINGER BED DOMAIN-CONTAINING PROTEIN 39"/>
    <property type="match status" value="1"/>
</dbReference>
<reference evidence="8" key="3">
    <citation type="submission" date="2025-09" db="UniProtKB">
        <authorList>
            <consortium name="Ensembl"/>
        </authorList>
    </citation>
    <scope>IDENTIFICATION</scope>
</reference>
<keyword evidence="9" id="KW-1185">Reference proteome</keyword>
<evidence type="ECO:0000259" key="7">
    <source>
        <dbReference type="Pfam" id="PF05699"/>
    </source>
</evidence>
<dbReference type="PANTHER" id="PTHR46481">
    <property type="entry name" value="ZINC FINGER BED DOMAIN-CONTAINING PROTEIN 4"/>
    <property type="match status" value="1"/>
</dbReference>
<dbReference type="GO" id="GO:0046983">
    <property type="term" value="F:protein dimerization activity"/>
    <property type="evidence" value="ECO:0007669"/>
    <property type="project" value="InterPro"/>
</dbReference>
<proteinExistence type="predicted"/>
<evidence type="ECO:0000313" key="8">
    <source>
        <dbReference type="Ensembl" id="ENSATEP00000067717.2"/>
    </source>
</evidence>
<protein>
    <recommendedName>
        <fullName evidence="7">HAT C-terminal dimerisation domain-containing protein</fullName>
    </recommendedName>
</protein>
<evidence type="ECO:0000256" key="5">
    <source>
        <dbReference type="ARBA" id="ARBA00023242"/>
    </source>
</evidence>
<comment type="subcellular location">
    <subcellularLocation>
        <location evidence="1">Nucleus</location>
    </subcellularLocation>
</comment>
<dbReference type="InterPro" id="IPR012337">
    <property type="entry name" value="RNaseH-like_sf"/>
</dbReference>